<dbReference type="Pfam" id="PF00060">
    <property type="entry name" value="Lig_chan"/>
    <property type="match status" value="1"/>
</dbReference>
<dbReference type="AlphaFoldDB" id="A0AAV6WL99"/>
<feature type="transmembrane region" description="Helical" evidence="13">
    <location>
        <begin position="580"/>
        <end position="598"/>
    </location>
</feature>
<dbReference type="Gene3D" id="3.40.50.2300">
    <property type="match status" value="3"/>
</dbReference>
<dbReference type="EMBL" id="WHWC01000015">
    <property type="protein sequence ID" value="KAG8369127.1"/>
    <property type="molecule type" value="Genomic_DNA"/>
</dbReference>
<keyword evidence="9" id="KW-0325">Glycoprotein</keyword>
<dbReference type="InterPro" id="IPR028082">
    <property type="entry name" value="Peripla_BP_I"/>
</dbReference>
<keyword evidence="3" id="KW-0813">Transport</keyword>
<dbReference type="GO" id="GO:0016020">
    <property type="term" value="C:membrane"/>
    <property type="evidence" value="ECO:0007669"/>
    <property type="project" value="UniProtKB-SubCell"/>
</dbReference>
<evidence type="ECO:0000256" key="10">
    <source>
        <dbReference type="ARBA" id="ARBA00023286"/>
    </source>
</evidence>
<evidence type="ECO:0000256" key="13">
    <source>
        <dbReference type="SAM" id="Phobius"/>
    </source>
</evidence>
<evidence type="ECO:0000256" key="3">
    <source>
        <dbReference type="ARBA" id="ARBA00022448"/>
    </source>
</evidence>
<evidence type="ECO:0000256" key="7">
    <source>
        <dbReference type="ARBA" id="ARBA00023136"/>
    </source>
</evidence>
<keyword evidence="17" id="KW-1185">Reference proteome</keyword>
<evidence type="ECO:0000256" key="11">
    <source>
        <dbReference type="ARBA" id="ARBA00023303"/>
    </source>
</evidence>
<feature type="domain" description="Ionotropic glutamate receptor C-terminal" evidence="14">
    <location>
        <begin position="578"/>
        <end position="630"/>
    </location>
</feature>
<evidence type="ECO:0000256" key="6">
    <source>
        <dbReference type="ARBA" id="ARBA00023065"/>
    </source>
</evidence>
<dbReference type="FunFam" id="3.40.50.2300:FF:000169">
    <property type="entry name" value="Glutamate receptor"/>
    <property type="match status" value="1"/>
</dbReference>
<keyword evidence="5 13" id="KW-1133">Transmembrane helix</keyword>
<accession>A0AAV6WL99</accession>
<dbReference type="CDD" id="cd19990">
    <property type="entry name" value="PBP1_GABAb_receptor_plant"/>
    <property type="match status" value="1"/>
</dbReference>
<organism evidence="16 17">
    <name type="scientific">Buddleja alternifolia</name>
    <dbReference type="NCBI Taxonomy" id="168488"/>
    <lineage>
        <taxon>Eukaryota</taxon>
        <taxon>Viridiplantae</taxon>
        <taxon>Streptophyta</taxon>
        <taxon>Embryophyta</taxon>
        <taxon>Tracheophyta</taxon>
        <taxon>Spermatophyta</taxon>
        <taxon>Magnoliopsida</taxon>
        <taxon>eudicotyledons</taxon>
        <taxon>Gunneridae</taxon>
        <taxon>Pentapetalae</taxon>
        <taxon>asterids</taxon>
        <taxon>lamiids</taxon>
        <taxon>Lamiales</taxon>
        <taxon>Scrophulariaceae</taxon>
        <taxon>Buddlejeae</taxon>
        <taxon>Buddleja</taxon>
    </lineage>
</organism>
<dbReference type="Proteomes" id="UP000826271">
    <property type="component" value="Unassembled WGS sequence"/>
</dbReference>
<evidence type="ECO:0000256" key="12">
    <source>
        <dbReference type="ARBA" id="ARBA00049638"/>
    </source>
</evidence>
<dbReference type="InterPro" id="IPR015683">
    <property type="entry name" value="Ionotropic_Glu_rcpt"/>
</dbReference>
<gene>
    <name evidence="16" type="ORF">BUALT_Bualt15G0118900</name>
</gene>
<proteinExistence type="predicted"/>
<name>A0AAV6WL99_9LAMI</name>
<evidence type="ECO:0000259" key="14">
    <source>
        <dbReference type="Pfam" id="PF00060"/>
    </source>
</evidence>
<dbReference type="SUPFAM" id="SSF53850">
    <property type="entry name" value="Periplasmic binding protein-like II"/>
    <property type="match status" value="1"/>
</dbReference>
<evidence type="ECO:0000256" key="8">
    <source>
        <dbReference type="ARBA" id="ARBA00023170"/>
    </source>
</evidence>
<keyword evidence="10" id="KW-1071">Ligand-gated ion channel</keyword>
<protein>
    <submittedName>
        <fullName evidence="16">Uncharacterized protein</fullName>
    </submittedName>
</protein>
<keyword evidence="7 13" id="KW-0472">Membrane</keyword>
<dbReference type="PANTHER" id="PTHR34836:SF1">
    <property type="entry name" value="OS09G0428600 PROTEIN"/>
    <property type="match status" value="1"/>
</dbReference>
<keyword evidence="6" id="KW-0406">Ion transport</keyword>
<feature type="domain" description="Receptor ligand binding region" evidence="15">
    <location>
        <begin position="68"/>
        <end position="418"/>
    </location>
</feature>
<feature type="transmembrane region" description="Helical" evidence="13">
    <location>
        <begin position="618"/>
        <end position="642"/>
    </location>
</feature>
<dbReference type="SUPFAM" id="SSF53822">
    <property type="entry name" value="Periplasmic binding protein-like I"/>
    <property type="match status" value="1"/>
</dbReference>
<dbReference type="InterPro" id="IPR044440">
    <property type="entry name" value="GABAb_receptor_plant_PBP1"/>
</dbReference>
<comment type="subunit">
    <text evidence="2">May form heteromers.</text>
</comment>
<dbReference type="InterPro" id="IPR001828">
    <property type="entry name" value="ANF_lig-bd_rcpt"/>
</dbReference>
<reference evidence="16" key="1">
    <citation type="submission" date="2019-10" db="EMBL/GenBank/DDBJ databases">
        <authorList>
            <person name="Zhang R."/>
            <person name="Pan Y."/>
            <person name="Wang J."/>
            <person name="Ma R."/>
            <person name="Yu S."/>
        </authorList>
    </citation>
    <scope>NUCLEOTIDE SEQUENCE</scope>
    <source>
        <strain evidence="16">LA-IB0</strain>
        <tissue evidence="16">Leaf</tissue>
    </source>
</reference>
<keyword evidence="8" id="KW-0675">Receptor</keyword>
<comment type="caution">
    <text evidence="16">The sequence shown here is derived from an EMBL/GenBank/DDBJ whole genome shotgun (WGS) entry which is preliminary data.</text>
</comment>
<dbReference type="GO" id="GO:0015276">
    <property type="term" value="F:ligand-gated monoatomic ion channel activity"/>
    <property type="evidence" value="ECO:0007669"/>
    <property type="project" value="InterPro"/>
</dbReference>
<comment type="function">
    <text evidence="12">Glutamate-gated receptor that probably acts as a non-selective cation channel. May be involved in light-signal transduction and calcium homeostasis via the regulation of calcium influx into cells.</text>
</comment>
<evidence type="ECO:0000256" key="9">
    <source>
        <dbReference type="ARBA" id="ARBA00023180"/>
    </source>
</evidence>
<evidence type="ECO:0000256" key="5">
    <source>
        <dbReference type="ARBA" id="ARBA00022989"/>
    </source>
</evidence>
<evidence type="ECO:0000256" key="2">
    <source>
        <dbReference type="ARBA" id="ARBA00011095"/>
    </source>
</evidence>
<dbReference type="Gene3D" id="3.40.190.10">
    <property type="entry name" value="Periplasmic binding protein-like II"/>
    <property type="match status" value="2"/>
</dbReference>
<dbReference type="Gene3D" id="1.10.287.70">
    <property type="match status" value="1"/>
</dbReference>
<dbReference type="InterPro" id="IPR001320">
    <property type="entry name" value="Iontro_rcpt_C"/>
</dbReference>
<evidence type="ECO:0000313" key="17">
    <source>
        <dbReference type="Proteomes" id="UP000826271"/>
    </source>
</evidence>
<evidence type="ECO:0000259" key="15">
    <source>
        <dbReference type="Pfam" id="PF01094"/>
    </source>
</evidence>
<dbReference type="FunFam" id="3.40.50.2300:FF:000310">
    <property type="entry name" value="Glutamate receptor"/>
    <property type="match status" value="1"/>
</dbReference>
<keyword evidence="11" id="KW-0407">Ion channel</keyword>
<evidence type="ECO:0000313" key="16">
    <source>
        <dbReference type="EMBL" id="KAG8369127.1"/>
    </source>
</evidence>
<comment type="subcellular location">
    <subcellularLocation>
        <location evidence="1">Membrane</location>
        <topology evidence="1">Multi-pass membrane protein</topology>
    </subcellularLocation>
</comment>
<sequence length="648" mass="72605">MNHRYQVSIKLHTMETKPPTFSIFYTLIFFSFIKIFFMNVAMAQKSPIPIRVGVVLDMEEYVGEMGMNCISMAISDFYARHGAYYKTRLSLISKDSNGSVVGAAIAALDLLKNSEVQAIIGPLSSNQANFIINLGDEAQVPVITFSATSPSLSSIRSQYFIRATLNDSSQVHAISAIVEAFGWREVVPIYVDNDFGQGIIPFLTDALENVNARVPYRSVIPPLATDDQIVVELYKLMTMQTRVFIVHMLRPLGSRLFTKAKELGMMREGYAWIITNAMTNVLNLMDPSVIKSMLGVIGIRSNFPETKALNDFEIRYKKRLLLKNPPAFHPDLNIFGLWAYDSTILLAMAVERASQENARFNKANISRNSTDLQVIGVSNGGPKLIKALSSIIFNGLAGNFRLVNGQFRAPSYQIVNVVGPGAQAVGYWMNDNGIIKELSFKNTNTSTYSTSKSNLGSIIWPGDTTTPPKGWMIPTNGKKLRIGVPLKDGFTEFLRVSWNLDNSTKVEGYCIDVFDAVMAALPYGNYDVLVGDVTIRANRSKYADFTLPYTESGVSMVVPITENYKRKNALVLFEPLTNELWLTIFCSFVIIGFLIWILEHRINTDFRGSRWHQVGNIFWFAFSTLVFAHSKLTVILHIYSLLFRLCNI</sequence>
<keyword evidence="4 13" id="KW-0812">Transmembrane</keyword>
<dbReference type="PANTHER" id="PTHR34836">
    <property type="entry name" value="OS06G0188250 PROTEIN"/>
    <property type="match status" value="1"/>
</dbReference>
<dbReference type="Pfam" id="PF01094">
    <property type="entry name" value="ANF_receptor"/>
    <property type="match status" value="1"/>
</dbReference>
<feature type="transmembrane region" description="Helical" evidence="13">
    <location>
        <begin position="21"/>
        <end position="42"/>
    </location>
</feature>
<evidence type="ECO:0000256" key="1">
    <source>
        <dbReference type="ARBA" id="ARBA00004141"/>
    </source>
</evidence>
<evidence type="ECO:0000256" key="4">
    <source>
        <dbReference type="ARBA" id="ARBA00022692"/>
    </source>
</evidence>